<dbReference type="KEGG" id="psua:FLK61_26310"/>
<proteinExistence type="predicted"/>
<evidence type="ECO:0000256" key="1">
    <source>
        <dbReference type="SAM" id="Phobius"/>
    </source>
</evidence>
<evidence type="ECO:0000313" key="3">
    <source>
        <dbReference type="Proteomes" id="UP000318138"/>
    </source>
</evidence>
<protein>
    <submittedName>
        <fullName evidence="2">YdiK family protein</fullName>
    </submittedName>
</protein>
<dbReference type="RefSeq" id="WP_176008317.1">
    <property type="nucleotide sequence ID" value="NZ_CP041372.2"/>
</dbReference>
<reference evidence="3" key="1">
    <citation type="submission" date="2019-07" db="EMBL/GenBank/DDBJ databases">
        <title>Bacillus alkalisoli sp. nov. isolated from saline soil.</title>
        <authorList>
            <person name="Sun J.-Q."/>
            <person name="Xu L."/>
        </authorList>
    </citation>
    <scope>NUCLEOTIDE SEQUENCE [LARGE SCALE GENOMIC DNA]</scope>
    <source>
        <strain evidence="3">M4U3P1</strain>
    </source>
</reference>
<dbReference type="Proteomes" id="UP000318138">
    <property type="component" value="Chromosome"/>
</dbReference>
<gene>
    <name evidence="2" type="ORF">FLK61_26310</name>
</gene>
<sequence>MQQGSRASGFLFLALGTMFVFFAIRRLETSGEWDALLILLVAFAAFDYMMAFKHFGAVARQKQK</sequence>
<keyword evidence="1" id="KW-0812">Transmembrane</keyword>
<feature type="transmembrane region" description="Helical" evidence="1">
    <location>
        <begin position="7"/>
        <end position="24"/>
    </location>
</feature>
<evidence type="ECO:0000313" key="2">
    <source>
        <dbReference type="EMBL" id="QKS70277.1"/>
    </source>
</evidence>
<dbReference type="AlphaFoldDB" id="A0A859FB75"/>
<dbReference type="InterPro" id="IPR025426">
    <property type="entry name" value="DUF4305"/>
</dbReference>
<keyword evidence="3" id="KW-1185">Reference proteome</keyword>
<feature type="transmembrane region" description="Helical" evidence="1">
    <location>
        <begin position="36"/>
        <end position="55"/>
    </location>
</feature>
<dbReference type="EMBL" id="CP041372">
    <property type="protein sequence ID" value="QKS70277.1"/>
    <property type="molecule type" value="Genomic_DNA"/>
</dbReference>
<keyword evidence="1" id="KW-0472">Membrane</keyword>
<keyword evidence="1" id="KW-1133">Transmembrane helix</keyword>
<name>A0A859FB75_9BACI</name>
<organism evidence="2 3">
    <name type="scientific">Paenalkalicoccus suaedae</name>
    <dbReference type="NCBI Taxonomy" id="2592382"/>
    <lineage>
        <taxon>Bacteria</taxon>
        <taxon>Bacillati</taxon>
        <taxon>Bacillota</taxon>
        <taxon>Bacilli</taxon>
        <taxon>Bacillales</taxon>
        <taxon>Bacillaceae</taxon>
        <taxon>Paenalkalicoccus</taxon>
    </lineage>
</organism>
<accession>A0A859FB75</accession>
<dbReference type="Pfam" id="PF14146">
    <property type="entry name" value="DUF4305"/>
    <property type="match status" value="1"/>
</dbReference>